<dbReference type="EMBL" id="JTEO01000001">
    <property type="protein sequence ID" value="MCQ6961726.1"/>
    <property type="molecule type" value="Genomic_DNA"/>
</dbReference>
<dbReference type="Proteomes" id="UP001206983">
    <property type="component" value="Unassembled WGS sequence"/>
</dbReference>
<feature type="transmembrane region" description="Helical" evidence="1">
    <location>
        <begin position="12"/>
        <end position="33"/>
    </location>
</feature>
<gene>
    <name evidence="2" type="ORF">PV02_00620</name>
</gene>
<comment type="caution">
    <text evidence="2">The sequence shown here is derived from an EMBL/GenBank/DDBJ whole genome shotgun (WGS) entry which is preliminary data.</text>
</comment>
<evidence type="ECO:0000313" key="3">
    <source>
        <dbReference type="Proteomes" id="UP001206983"/>
    </source>
</evidence>
<dbReference type="RefSeq" id="WP_256621385.1">
    <property type="nucleotide sequence ID" value="NZ_JTEO01000001.1"/>
</dbReference>
<reference evidence="2 3" key="1">
    <citation type="journal article" date="2011" name="Appl. Environ. Microbiol.">
        <title>Methanogenic archaea isolated from Taiwan's Chelungpu fault.</title>
        <authorList>
            <person name="Wu S.Y."/>
            <person name="Lai M.C."/>
        </authorList>
    </citation>
    <scope>NUCLEOTIDE SEQUENCE [LARGE SCALE GENOMIC DNA]</scope>
    <source>
        <strain evidence="2 3">St545Mb</strain>
    </source>
</reference>
<accession>A0AAE3H7U6</accession>
<dbReference type="Pfam" id="PF23958">
    <property type="entry name" value="DUF7287"/>
    <property type="match status" value="1"/>
</dbReference>
<name>A0AAE3H7U6_9EURY</name>
<evidence type="ECO:0000313" key="2">
    <source>
        <dbReference type="EMBL" id="MCQ6961726.1"/>
    </source>
</evidence>
<keyword evidence="1" id="KW-1133">Transmembrane helix</keyword>
<evidence type="ECO:0000256" key="1">
    <source>
        <dbReference type="SAM" id="Phobius"/>
    </source>
</evidence>
<dbReference type="AlphaFoldDB" id="A0AAE3H7U6"/>
<dbReference type="InterPro" id="IPR056613">
    <property type="entry name" value="DUF7287"/>
</dbReference>
<keyword evidence="1" id="KW-0472">Membrane</keyword>
<keyword evidence="1" id="KW-0812">Transmembrane</keyword>
<proteinExistence type="predicted"/>
<protein>
    <submittedName>
        <fullName evidence="2">Uncharacterized protein</fullName>
    </submittedName>
</protein>
<sequence>MDDKGQITIDYLISITIFLLAIVFVFSYTSGIFTPFQSNSDEVTLIADRVSTNVVEKRISAGDEGLPNLVNATKMNEFFSELNNANYQSTINSLGMNGSYLRYELNVTAENISSGNIVYSAGKEIPPQVNIGQTRRIILSRDEATGNTEMLILSFRVW</sequence>
<keyword evidence="3" id="KW-1185">Reference proteome</keyword>
<organism evidence="2 3">
    <name type="scientific">Methanolobus chelungpuianus</name>
    <dbReference type="NCBI Taxonomy" id="502115"/>
    <lineage>
        <taxon>Archaea</taxon>
        <taxon>Methanobacteriati</taxon>
        <taxon>Methanobacteriota</taxon>
        <taxon>Stenosarchaea group</taxon>
        <taxon>Methanomicrobia</taxon>
        <taxon>Methanosarcinales</taxon>
        <taxon>Methanosarcinaceae</taxon>
        <taxon>Methanolobus</taxon>
    </lineage>
</organism>